<sequence length="564" mass="62326">MLSDDQARGSTEKAARTMNSRTDTLVGHLVEVGGESFTAVMHSQDGEFQAERMIGMHKVLIGQVGSYLKVSHHGHDIVVMVENMWEEHTPGGQLLHKARLSPLGEMAVGGEFKRGVTNYPTTGAEVHAMSDMQLERIFSDSADGGYKVGKLSATGTTDVFFRASKFFGRHAAILGQTGSGKSWTVTSLVQSALRTMPSAHIIIMDMHAEYGDKDMGGAGRSPFPEGKVRCLDARELEVPYWLLSFGELTELFIDEDDANAAVQQALLRNAIIDLKRETNADQDLGAITVDAPVYFAMDDLYERIKDANRRSSDFGKTKSATFGRFDQLLVRMESLLNDNRYDFLLRPRIRTSTDSLVGLMEDFMGLGDVKAAVTVLDLSAVPIDVAPMVTAQIARLAFEFNFWNPQCREFPITLVCEEAHEYIPRGDHPRYKQAKRMMERIAKVGRKYGVGLLVVSQRPHDVSETVLAQCGTYVCLRITNPNDQDYVTAMVPDAAQGVLGALTSLGPGEAIAMGEGVPVPVRLQVNRPNPPPNSSDIDFTTHWRHGGADVDVKKLVRRWHKQVR</sequence>
<keyword evidence="1" id="KW-0547">Nucleotide-binding</keyword>
<feature type="compositionally biased region" description="Basic and acidic residues" evidence="7">
    <location>
        <begin position="1"/>
        <end position="15"/>
    </location>
</feature>
<evidence type="ECO:0000313" key="10">
    <source>
        <dbReference type="EMBL" id="KAA9131446.1"/>
    </source>
</evidence>
<evidence type="ECO:0000256" key="7">
    <source>
        <dbReference type="SAM" id="MobiDB-lite"/>
    </source>
</evidence>
<keyword evidence="2" id="KW-0378">Hydrolase</keyword>
<dbReference type="Pfam" id="PF01935">
    <property type="entry name" value="DUF87"/>
    <property type="match status" value="1"/>
</dbReference>
<feature type="region of interest" description="Disordered" evidence="7">
    <location>
        <begin position="1"/>
        <end position="20"/>
    </location>
</feature>
<comment type="caution">
    <text evidence="10">The sequence shown here is derived from an EMBL/GenBank/DDBJ whole genome shotgun (WGS) entry which is preliminary data.</text>
</comment>
<dbReference type="Pfam" id="PF05872">
    <property type="entry name" value="HerA_C"/>
    <property type="match status" value="1"/>
</dbReference>
<keyword evidence="4 10" id="KW-0067">ATP-binding</keyword>
<evidence type="ECO:0000256" key="3">
    <source>
        <dbReference type="ARBA" id="ARBA00022806"/>
    </source>
</evidence>
<dbReference type="PANTHER" id="PTHR42957:SF1">
    <property type="entry name" value="HELICASE MJ1565-RELATED"/>
    <property type="match status" value="1"/>
</dbReference>
<reference evidence="10 11" key="1">
    <citation type="submission" date="2019-09" db="EMBL/GenBank/DDBJ databases">
        <title>Wenzhouxiangella sp. Genome sequencing and assembly.</title>
        <authorList>
            <person name="Zhang R."/>
        </authorList>
    </citation>
    <scope>NUCLEOTIDE SEQUENCE [LARGE SCALE GENOMIC DNA]</scope>
    <source>
        <strain evidence="10 11">W260</strain>
    </source>
</reference>
<dbReference type="GO" id="GO:0005524">
    <property type="term" value="F:ATP binding"/>
    <property type="evidence" value="ECO:0007669"/>
    <property type="project" value="UniProtKB-KW"/>
</dbReference>
<organism evidence="10 11">
    <name type="scientific">Marinihelvus fidelis</name>
    <dbReference type="NCBI Taxonomy" id="2613842"/>
    <lineage>
        <taxon>Bacteria</taxon>
        <taxon>Pseudomonadati</taxon>
        <taxon>Pseudomonadota</taxon>
        <taxon>Gammaproteobacteria</taxon>
        <taxon>Chromatiales</taxon>
        <taxon>Wenzhouxiangellaceae</taxon>
        <taxon>Marinihelvus</taxon>
    </lineage>
</organism>
<dbReference type="AlphaFoldDB" id="A0A5N0TC92"/>
<dbReference type="InterPro" id="IPR027417">
    <property type="entry name" value="P-loop_NTPase"/>
</dbReference>
<dbReference type="Proteomes" id="UP000325372">
    <property type="component" value="Unassembled WGS sequence"/>
</dbReference>
<feature type="domain" description="Helicase HerA-like C-terminal" evidence="9">
    <location>
        <begin position="438"/>
        <end position="525"/>
    </location>
</feature>
<evidence type="ECO:0000256" key="4">
    <source>
        <dbReference type="ARBA" id="ARBA00022840"/>
    </source>
</evidence>
<dbReference type="InterPro" id="IPR002789">
    <property type="entry name" value="HerA_central"/>
</dbReference>
<dbReference type="PANTHER" id="PTHR42957">
    <property type="entry name" value="HELICASE MJ1565-RELATED"/>
    <property type="match status" value="1"/>
</dbReference>
<evidence type="ECO:0000259" key="8">
    <source>
        <dbReference type="Pfam" id="PF01935"/>
    </source>
</evidence>
<dbReference type="SUPFAM" id="SSF52540">
    <property type="entry name" value="P-loop containing nucleoside triphosphate hydrolases"/>
    <property type="match status" value="1"/>
</dbReference>
<dbReference type="GO" id="GO:0003677">
    <property type="term" value="F:DNA binding"/>
    <property type="evidence" value="ECO:0007669"/>
    <property type="project" value="UniProtKB-KW"/>
</dbReference>
<feature type="domain" description="Helicase HerA central" evidence="8">
    <location>
        <begin position="147"/>
        <end position="395"/>
    </location>
</feature>
<accession>A0A5N0TC92</accession>
<dbReference type="GO" id="GO:0004386">
    <property type="term" value="F:helicase activity"/>
    <property type="evidence" value="ECO:0007669"/>
    <property type="project" value="UniProtKB-KW"/>
</dbReference>
<protein>
    <submittedName>
        <fullName evidence="10">ATP-binding protein</fullName>
    </submittedName>
</protein>
<keyword evidence="11" id="KW-1185">Reference proteome</keyword>
<dbReference type="Gene3D" id="3.40.50.300">
    <property type="entry name" value="P-loop containing nucleotide triphosphate hydrolases"/>
    <property type="match status" value="2"/>
</dbReference>
<dbReference type="InterPro" id="IPR008571">
    <property type="entry name" value="HerA-like"/>
</dbReference>
<gene>
    <name evidence="10" type="ORF">F3N42_09005</name>
</gene>
<evidence type="ECO:0000313" key="11">
    <source>
        <dbReference type="Proteomes" id="UP000325372"/>
    </source>
</evidence>
<name>A0A5N0TC92_9GAMM</name>
<dbReference type="EMBL" id="VYXP01000005">
    <property type="protein sequence ID" value="KAA9131446.1"/>
    <property type="molecule type" value="Genomic_DNA"/>
</dbReference>
<dbReference type="GO" id="GO:0016787">
    <property type="term" value="F:hydrolase activity"/>
    <property type="evidence" value="ECO:0007669"/>
    <property type="project" value="UniProtKB-KW"/>
</dbReference>
<keyword evidence="3" id="KW-0347">Helicase</keyword>
<evidence type="ECO:0000256" key="6">
    <source>
        <dbReference type="ARBA" id="ARBA00023235"/>
    </source>
</evidence>
<dbReference type="RefSeq" id="WP_150864096.1">
    <property type="nucleotide sequence ID" value="NZ_VYXP01000005.1"/>
</dbReference>
<evidence type="ECO:0000256" key="1">
    <source>
        <dbReference type="ARBA" id="ARBA00022741"/>
    </source>
</evidence>
<keyword evidence="6" id="KW-0413">Isomerase</keyword>
<proteinExistence type="predicted"/>
<keyword evidence="5" id="KW-0238">DNA-binding</keyword>
<evidence type="ECO:0000259" key="9">
    <source>
        <dbReference type="Pfam" id="PF05872"/>
    </source>
</evidence>
<dbReference type="InterPro" id="IPR033186">
    <property type="entry name" value="HerA_C"/>
</dbReference>
<evidence type="ECO:0000256" key="5">
    <source>
        <dbReference type="ARBA" id="ARBA00023125"/>
    </source>
</evidence>
<evidence type="ECO:0000256" key="2">
    <source>
        <dbReference type="ARBA" id="ARBA00022801"/>
    </source>
</evidence>